<dbReference type="GeneID" id="10668193"/>
<evidence type="ECO:0000313" key="7">
    <source>
        <dbReference type="Proteomes" id="UP000009231"/>
    </source>
</evidence>
<accession>F6D6M2</accession>
<dbReference type="RefSeq" id="WP_013825237.1">
    <property type="nucleotide sequence ID" value="NC_015574.1"/>
</dbReference>
<gene>
    <name evidence="6" type="ordered locus">MSWAN_0701</name>
</gene>
<feature type="domain" description="Type I restriction modification DNA specificity" evidence="5">
    <location>
        <begin position="8"/>
        <end position="177"/>
    </location>
</feature>
<dbReference type="HOGENOM" id="CLU_021095_10_1_2"/>
<dbReference type="PANTHER" id="PTHR30408:SF12">
    <property type="entry name" value="TYPE I RESTRICTION ENZYME MJAVIII SPECIFICITY SUBUNIT"/>
    <property type="match status" value="1"/>
</dbReference>
<comment type="similarity">
    <text evidence="1">Belongs to the type-I restriction system S methylase family.</text>
</comment>
<dbReference type="GO" id="GO:0009307">
    <property type="term" value="P:DNA restriction-modification system"/>
    <property type="evidence" value="ECO:0007669"/>
    <property type="project" value="UniProtKB-KW"/>
</dbReference>
<dbReference type="SUPFAM" id="SSF116734">
    <property type="entry name" value="DNA methylase specificity domain"/>
    <property type="match status" value="2"/>
</dbReference>
<protein>
    <submittedName>
        <fullName evidence="6">Restriction modification system DNA specificity domain protein</fullName>
    </submittedName>
</protein>
<dbReference type="Gene3D" id="3.90.220.20">
    <property type="entry name" value="DNA methylase specificity domains"/>
    <property type="match status" value="2"/>
</dbReference>
<evidence type="ECO:0000259" key="5">
    <source>
        <dbReference type="Pfam" id="PF01420"/>
    </source>
</evidence>
<dbReference type="OrthoDB" id="84651at2157"/>
<feature type="coiled-coil region" evidence="4">
    <location>
        <begin position="372"/>
        <end position="399"/>
    </location>
</feature>
<keyword evidence="2" id="KW-0680">Restriction system</keyword>
<dbReference type="GO" id="GO:0003677">
    <property type="term" value="F:DNA binding"/>
    <property type="evidence" value="ECO:0007669"/>
    <property type="project" value="UniProtKB-KW"/>
</dbReference>
<dbReference type="REBASE" id="36345">
    <property type="entry name" value="S.MspSWAN1ORF702P"/>
</dbReference>
<dbReference type="CDD" id="cd17522">
    <property type="entry name" value="RMtype1_S_MjaORF1531P-TRD1-CR1_like"/>
    <property type="match status" value="1"/>
</dbReference>
<dbReference type="STRING" id="868131.MSWAN_0701"/>
<evidence type="ECO:0000256" key="4">
    <source>
        <dbReference type="SAM" id="Coils"/>
    </source>
</evidence>
<keyword evidence="7" id="KW-1185">Reference proteome</keyword>
<sequence length="411" mass="47361">MIKEENLPENYELVKLGDVLSSITNGTTSTQNEEDNGYRVTRIETIANGEIDLKRTNFVELNKEKYDKFKLNEGDILFSHINSTKHIGKTAIYHSEMGTLIHGMNLLRLVPKKEIISPKFLLYLLKNKKTRAFYQTRCKRAVNQSSLDQKTIKKFEFILPPLKTQQKIVEILEKAEKLKEWRAETDVLTNEYLKSLFLEMFGHTGINPKKWPLMKATDICSKEKNAIKAGPFGSSLKKEFYVEKGYKIYGQEQVIKDDLSYGNYYIPEEIYKKLQNCKIKEGDILISLVGSYGKISIVPKEFEPGIINPRLMKISLNQKIVSPLFFRFLLNSDGIKKKIEHVSHGGTMNIINVKIIKQLDFPIPPIQLQNQFAEIVQNVEQLKEEQKQSKAQIDNLFNALMQKAFKGELTC</sequence>
<dbReference type="Proteomes" id="UP000009231">
    <property type="component" value="Chromosome"/>
</dbReference>
<evidence type="ECO:0000313" key="6">
    <source>
        <dbReference type="EMBL" id="AEG17735.1"/>
    </source>
</evidence>
<dbReference type="AlphaFoldDB" id="F6D6M2"/>
<keyword evidence="3" id="KW-0238">DNA-binding</keyword>
<dbReference type="InterPro" id="IPR052021">
    <property type="entry name" value="Type-I_RS_S_subunit"/>
</dbReference>
<feature type="domain" description="Type I restriction modification DNA specificity" evidence="5">
    <location>
        <begin position="208"/>
        <end position="393"/>
    </location>
</feature>
<organism evidence="6 7">
    <name type="scientific">Methanobacterium paludis (strain DSM 25820 / JCM 18151 / SWAN1)</name>
    <dbReference type="NCBI Taxonomy" id="868131"/>
    <lineage>
        <taxon>Archaea</taxon>
        <taxon>Methanobacteriati</taxon>
        <taxon>Methanobacteriota</taxon>
        <taxon>Methanomada group</taxon>
        <taxon>Methanobacteria</taxon>
        <taxon>Methanobacteriales</taxon>
        <taxon>Methanobacteriaceae</taxon>
        <taxon>Methanobacterium</taxon>
    </lineage>
</organism>
<keyword evidence="4" id="KW-0175">Coiled coil</keyword>
<proteinExistence type="inferred from homology"/>
<name>F6D6M2_METPW</name>
<dbReference type="Pfam" id="PF01420">
    <property type="entry name" value="Methylase_S"/>
    <property type="match status" value="2"/>
</dbReference>
<reference evidence="6 7" key="1">
    <citation type="journal article" date="2014" name="Int. J. Syst. Evol. Microbiol.">
        <title>Methanobacterium paludis sp. nov. and a novel strain of Methanobacterium lacus isolated from northern peatlands.</title>
        <authorList>
            <person name="Cadillo-Quiroz H."/>
            <person name="Brauer S.L."/>
            <person name="Goodson N."/>
            <person name="Yavitt J.B."/>
            <person name="Zinder S.H."/>
        </authorList>
    </citation>
    <scope>NUCLEOTIDE SEQUENCE [LARGE SCALE GENOMIC DNA]</scope>
    <source>
        <strain evidence="7">DSM 25820 / JCM 18151 / SWAN1</strain>
    </source>
</reference>
<evidence type="ECO:0000256" key="3">
    <source>
        <dbReference type="ARBA" id="ARBA00023125"/>
    </source>
</evidence>
<dbReference type="PANTHER" id="PTHR30408">
    <property type="entry name" value="TYPE-1 RESTRICTION ENZYME ECOKI SPECIFICITY PROTEIN"/>
    <property type="match status" value="1"/>
</dbReference>
<dbReference type="InterPro" id="IPR044946">
    <property type="entry name" value="Restrct_endonuc_typeI_TRD_sf"/>
</dbReference>
<dbReference type="KEGG" id="mew:MSWAN_0701"/>
<dbReference type="InterPro" id="IPR000055">
    <property type="entry name" value="Restrct_endonuc_typeI_TRD"/>
</dbReference>
<dbReference type="eggNOG" id="arCOG02626">
    <property type="taxonomic scope" value="Archaea"/>
</dbReference>
<dbReference type="EMBL" id="CP002772">
    <property type="protein sequence ID" value="AEG17735.1"/>
    <property type="molecule type" value="Genomic_DNA"/>
</dbReference>
<evidence type="ECO:0000256" key="2">
    <source>
        <dbReference type="ARBA" id="ARBA00022747"/>
    </source>
</evidence>
<evidence type="ECO:0000256" key="1">
    <source>
        <dbReference type="ARBA" id="ARBA00010923"/>
    </source>
</evidence>